<dbReference type="HOGENOM" id="CLU_1088510_0_0_4"/>
<protein>
    <submittedName>
        <fullName evidence="3">Uncharacterized protein</fullName>
    </submittedName>
</protein>
<dbReference type="RefSeq" id="WP_013697462.1">
    <property type="nucleotide sequence ID" value="NC_015381.1"/>
</dbReference>
<evidence type="ECO:0000256" key="1">
    <source>
        <dbReference type="SAM" id="MobiDB-lite"/>
    </source>
</evidence>
<proteinExistence type="predicted"/>
<name>F2LB48_BURGS</name>
<keyword evidence="4" id="KW-1185">Reference proteome</keyword>
<keyword evidence="2" id="KW-0472">Membrane</keyword>
<dbReference type="Proteomes" id="UP000008316">
    <property type="component" value="Chromosome 1"/>
</dbReference>
<dbReference type="STRING" id="999541.bgla_1g14460"/>
<sequence>MHPALAFAIGDLIVLAFIGIGVVLFFRRRTASIRPVAPPPAALVSPAVEYELFGSSVDEWEAHAPYPDHALQAARHAPSISLDDDAHTPRRVSSPYREDIESVKSRSHSSAAAMQDDEPFETIPPSPADHPQRFAVAKASAPDYLSYAPAWATEGFSSSGDTPHCPHCGSSRVDVLNIGRKAGSTIGGVAGATGGVAMALSGAEAGAAMGAIGGPLGAAFGGLTGAVIAGLLGSAAGSIAGSAVGGALDDSFLNNYRCLSCGQSFGAQYR</sequence>
<evidence type="ECO:0000313" key="3">
    <source>
        <dbReference type="EMBL" id="AEA60117.1"/>
    </source>
</evidence>
<dbReference type="AlphaFoldDB" id="F2LB48"/>
<gene>
    <name evidence="3" type="ordered locus">bgla_1g14460</name>
</gene>
<dbReference type="eggNOG" id="ENOG5032Z8A">
    <property type="taxonomic scope" value="Bacteria"/>
</dbReference>
<organism evidence="3 4">
    <name type="scientific">Burkholderia gladioli (strain BSR3)</name>
    <dbReference type="NCBI Taxonomy" id="999541"/>
    <lineage>
        <taxon>Bacteria</taxon>
        <taxon>Pseudomonadati</taxon>
        <taxon>Pseudomonadota</taxon>
        <taxon>Betaproteobacteria</taxon>
        <taxon>Burkholderiales</taxon>
        <taxon>Burkholderiaceae</taxon>
        <taxon>Burkholderia</taxon>
    </lineage>
</organism>
<dbReference type="EMBL" id="CP002599">
    <property type="protein sequence ID" value="AEA60117.1"/>
    <property type="molecule type" value="Genomic_DNA"/>
</dbReference>
<keyword evidence="2" id="KW-1133">Transmembrane helix</keyword>
<feature type="region of interest" description="Disordered" evidence="1">
    <location>
        <begin position="78"/>
        <end position="114"/>
    </location>
</feature>
<feature type="transmembrane region" description="Helical" evidence="2">
    <location>
        <begin position="6"/>
        <end position="26"/>
    </location>
</feature>
<dbReference type="KEGG" id="bgd:bgla_1g14460"/>
<reference evidence="3 4" key="1">
    <citation type="journal article" date="2011" name="J. Bacteriol.">
        <title>Complete genome sequence of Burkholderia gladioli BSR3.</title>
        <authorList>
            <person name="Seo Y.S."/>
            <person name="Lim J."/>
            <person name="Choi B.S."/>
            <person name="Kim H."/>
            <person name="Goo E."/>
            <person name="Lee B."/>
            <person name="Lim J.S."/>
            <person name="Choi I.Y."/>
            <person name="Moon J.S."/>
            <person name="Kim J."/>
            <person name="Hwang I."/>
        </authorList>
    </citation>
    <scope>NUCLEOTIDE SEQUENCE [LARGE SCALE GENOMIC DNA]</scope>
    <source>
        <strain evidence="3 4">BSR3</strain>
    </source>
</reference>
<evidence type="ECO:0000256" key="2">
    <source>
        <dbReference type="SAM" id="Phobius"/>
    </source>
</evidence>
<evidence type="ECO:0000313" key="4">
    <source>
        <dbReference type="Proteomes" id="UP000008316"/>
    </source>
</evidence>
<keyword evidence="2" id="KW-0812">Transmembrane</keyword>
<accession>F2LB48</accession>